<dbReference type="eggNOG" id="KOG4498">
    <property type="taxonomic scope" value="Eukaryota"/>
</dbReference>
<dbReference type="Proteomes" id="UP000001072">
    <property type="component" value="Unassembled WGS sequence"/>
</dbReference>
<dbReference type="VEuPathDB" id="FungiDB:MELLADRAFT_74203"/>
<keyword evidence="2" id="KW-1185">Reference proteome</keyword>
<dbReference type="HOGENOM" id="CLU_035338_0_1_1"/>
<organism evidence="2">
    <name type="scientific">Melampsora larici-populina (strain 98AG31 / pathotype 3-4-7)</name>
    <name type="common">Poplar leaf rust fungus</name>
    <dbReference type="NCBI Taxonomy" id="747676"/>
    <lineage>
        <taxon>Eukaryota</taxon>
        <taxon>Fungi</taxon>
        <taxon>Dikarya</taxon>
        <taxon>Basidiomycota</taxon>
        <taxon>Pucciniomycotina</taxon>
        <taxon>Pucciniomycetes</taxon>
        <taxon>Pucciniales</taxon>
        <taxon>Melampsoraceae</taxon>
        <taxon>Melampsora</taxon>
    </lineage>
</organism>
<reference evidence="2" key="1">
    <citation type="journal article" date="2011" name="Proc. Natl. Acad. Sci. U.S.A.">
        <title>Obligate biotrophy features unraveled by the genomic analysis of rust fungi.</title>
        <authorList>
            <person name="Duplessis S."/>
            <person name="Cuomo C.A."/>
            <person name="Lin Y.-C."/>
            <person name="Aerts A."/>
            <person name="Tisserant E."/>
            <person name="Veneault-Fourrey C."/>
            <person name="Joly D.L."/>
            <person name="Hacquard S."/>
            <person name="Amselem J."/>
            <person name="Cantarel B.L."/>
            <person name="Chiu R."/>
            <person name="Coutinho P.M."/>
            <person name="Feau N."/>
            <person name="Field M."/>
            <person name="Frey P."/>
            <person name="Gelhaye E."/>
            <person name="Goldberg J."/>
            <person name="Grabherr M.G."/>
            <person name="Kodira C.D."/>
            <person name="Kohler A."/>
            <person name="Kuees U."/>
            <person name="Lindquist E.A."/>
            <person name="Lucas S.M."/>
            <person name="Mago R."/>
            <person name="Mauceli E."/>
            <person name="Morin E."/>
            <person name="Murat C."/>
            <person name="Pangilinan J.L."/>
            <person name="Park R."/>
            <person name="Pearson M."/>
            <person name="Quesneville H."/>
            <person name="Rouhier N."/>
            <person name="Sakthikumar S."/>
            <person name="Salamov A.A."/>
            <person name="Schmutz J."/>
            <person name="Selles B."/>
            <person name="Shapiro H."/>
            <person name="Tanguay P."/>
            <person name="Tuskan G.A."/>
            <person name="Henrissat B."/>
            <person name="Van de Peer Y."/>
            <person name="Rouze P."/>
            <person name="Ellis J.G."/>
            <person name="Dodds P.N."/>
            <person name="Schein J.E."/>
            <person name="Zhong S."/>
            <person name="Hamelin R.C."/>
            <person name="Grigoriev I.V."/>
            <person name="Szabo L.J."/>
            <person name="Martin F."/>
        </authorList>
    </citation>
    <scope>NUCLEOTIDE SEQUENCE [LARGE SCALE GENOMIC DNA]</scope>
    <source>
        <strain evidence="2">98AG31 / pathotype 3-4-7</strain>
    </source>
</reference>
<dbReference type="InterPro" id="IPR032801">
    <property type="entry name" value="PXL2A/B/C"/>
</dbReference>
<dbReference type="OrthoDB" id="2505966at2759"/>
<sequence length="305" mass="34826">MSQEIPMKSTEVVREHSSSSCGTTACEVTTADLIQPNEPQSQRKLLDESSTSLAQRCVLKTQSGNPITFKEIIGRSHRTIVIFIRFFWCALCQTYVKEMSQRFSKRTEAFRKLKDSGTRIVLIGTGDWRMIASYREMLDCPFEIYSDSSSNKLLFKQFGLERTMKGGKNSEKGDYLREVNTRKVVTQSILNINKMPFRNPGSFTQLGGEFCFESNLKVDTPSIIPSPLIRIKNKRFSHLSLRPAVSVFKPKIKIEDKIVTDKHYQKTHVVTDPSVKCVYANRMTNSRDHGTFKQLFDSIGLKILD</sequence>
<accession>F4R9Y5</accession>
<gene>
    <name evidence="1" type="ORF">MELLADRAFT_74203</name>
</gene>
<dbReference type="RefSeq" id="XP_007406132.1">
    <property type="nucleotide sequence ID" value="XM_007406070.1"/>
</dbReference>
<dbReference type="InterPro" id="IPR036249">
    <property type="entry name" value="Thioredoxin-like_sf"/>
</dbReference>
<dbReference type="Pfam" id="PF13911">
    <property type="entry name" value="AhpC-TSA_2"/>
    <property type="match status" value="1"/>
</dbReference>
<dbReference type="KEGG" id="mlr:MELLADRAFT_74203"/>
<protein>
    <submittedName>
        <fullName evidence="1">Uncharacterized protein</fullName>
    </submittedName>
</protein>
<dbReference type="GeneID" id="18932538"/>
<name>F4R9Y5_MELLP</name>
<dbReference type="Gene3D" id="3.40.30.10">
    <property type="entry name" value="Glutaredoxin"/>
    <property type="match status" value="1"/>
</dbReference>
<dbReference type="InParanoid" id="F4R9Y5"/>
<evidence type="ECO:0000313" key="2">
    <source>
        <dbReference type="Proteomes" id="UP000001072"/>
    </source>
</evidence>
<dbReference type="SUPFAM" id="SSF52833">
    <property type="entry name" value="Thioredoxin-like"/>
    <property type="match status" value="1"/>
</dbReference>
<dbReference type="EMBL" id="GL883094">
    <property type="protein sequence ID" value="EGG10663.1"/>
    <property type="molecule type" value="Genomic_DNA"/>
</dbReference>
<proteinExistence type="predicted"/>
<evidence type="ECO:0000313" key="1">
    <source>
        <dbReference type="EMBL" id="EGG10663.1"/>
    </source>
</evidence>
<dbReference type="AlphaFoldDB" id="F4R9Y5"/>